<accession>A0A8R1ID71</accession>
<reference evidence="1" key="2">
    <citation type="submission" date="2022-06" db="UniProtKB">
        <authorList>
            <consortium name="EnsemblMetazoa"/>
        </authorList>
    </citation>
    <scope>IDENTIFICATION</scope>
    <source>
        <strain evidence="1">DF5081</strain>
    </source>
</reference>
<dbReference type="Proteomes" id="UP000005237">
    <property type="component" value="Unassembled WGS sequence"/>
</dbReference>
<organism evidence="1 2">
    <name type="scientific">Caenorhabditis japonica</name>
    <dbReference type="NCBI Taxonomy" id="281687"/>
    <lineage>
        <taxon>Eukaryota</taxon>
        <taxon>Metazoa</taxon>
        <taxon>Ecdysozoa</taxon>
        <taxon>Nematoda</taxon>
        <taxon>Chromadorea</taxon>
        <taxon>Rhabditida</taxon>
        <taxon>Rhabditina</taxon>
        <taxon>Rhabditomorpha</taxon>
        <taxon>Rhabditoidea</taxon>
        <taxon>Rhabditidae</taxon>
        <taxon>Peloderinae</taxon>
        <taxon>Caenorhabditis</taxon>
    </lineage>
</organism>
<evidence type="ECO:0000313" key="2">
    <source>
        <dbReference type="Proteomes" id="UP000005237"/>
    </source>
</evidence>
<name>A0A8R1ID71_CAEJA</name>
<reference evidence="2" key="1">
    <citation type="submission" date="2010-08" db="EMBL/GenBank/DDBJ databases">
        <authorList>
            <consortium name="Caenorhabditis japonica Sequencing Consortium"/>
            <person name="Wilson R.K."/>
        </authorList>
    </citation>
    <scope>NUCLEOTIDE SEQUENCE [LARGE SCALE GENOMIC DNA]</scope>
    <source>
        <strain evidence="2">DF5081</strain>
    </source>
</reference>
<sequence length="110" mass="12197">MTLCVLVQQNDDAISQILIPTIQFWLFGSSLITAVANGISIVESTYAEILGNSRLGGIKHFPCKKIARSFPQPGIDLNNGKLRTVHHQSSDNAENRDPQYLRYLKNGQSL</sequence>
<protein>
    <submittedName>
        <fullName evidence="1">Uncharacterized protein</fullName>
    </submittedName>
</protein>
<dbReference type="EnsemblMetazoa" id="CJA22096.1">
    <property type="protein sequence ID" value="CJA22096.1"/>
    <property type="gene ID" value="WBGene00177668"/>
</dbReference>
<dbReference type="AlphaFoldDB" id="A0A8R1ID71"/>
<evidence type="ECO:0000313" key="1">
    <source>
        <dbReference type="EnsemblMetazoa" id="CJA22096.1"/>
    </source>
</evidence>
<proteinExistence type="predicted"/>
<keyword evidence="2" id="KW-1185">Reference proteome</keyword>